<name>A0A4Q1ARH2_9BACT</name>
<dbReference type="AlphaFoldDB" id="A0A4Q1ARH2"/>
<reference evidence="2 3" key="1">
    <citation type="submission" date="2017-09" db="EMBL/GenBank/DDBJ databases">
        <title>Genomics of the genus Arcobacter.</title>
        <authorList>
            <person name="Perez-Cataluna A."/>
            <person name="Figueras M.J."/>
            <person name="Salas-Masso N."/>
        </authorList>
    </citation>
    <scope>NUCLEOTIDE SEQUENCE [LARGE SCALE GENOMIC DNA]</scope>
    <source>
        <strain evidence="2 3">F156-34</strain>
    </source>
</reference>
<dbReference type="OrthoDB" id="9812120at2"/>
<keyword evidence="1" id="KW-0732">Signal</keyword>
<dbReference type="Proteomes" id="UP000289718">
    <property type="component" value="Unassembled WGS sequence"/>
</dbReference>
<comment type="caution">
    <text evidence="2">The sequence shown here is derived from an EMBL/GenBank/DDBJ whole genome shotgun (WGS) entry which is preliminary data.</text>
</comment>
<proteinExistence type="predicted"/>
<evidence type="ECO:0000313" key="2">
    <source>
        <dbReference type="EMBL" id="RXK12115.1"/>
    </source>
</evidence>
<accession>A0A4Q1ARH2</accession>
<sequence length="321" mass="37278">MNKTLNLFIFIFAIFINSSYANTTPLEEKVKKDINTQKIQEVKEIEEIKESASIKNEVMVGFYGRPYTPSLGILGETPIDEMVKKLKEKGTYYSEELGTNFDVHLAFHLIYGLATRDAGRDNDYIINLPDRTVMKYIKRAQEEGFAVIIDLQLGVYSPKEALKPVLKYLKYENVHLALDPEFKIPKHRKYPPGKYIGHIYGDDVNEAQELISNYLKEHGIKEKKKLIVHMFHKRMLRKKELVKNYDNIELIYNIDGHGQSGIKVQIYNNLYSKVESDIATSGFKIFYKNDKKPLMTPKQILGLENVGTRNIKIQPYYINYH</sequence>
<protein>
    <submittedName>
        <fullName evidence="2">Uncharacterized protein</fullName>
    </submittedName>
</protein>
<feature type="signal peptide" evidence="1">
    <location>
        <begin position="1"/>
        <end position="21"/>
    </location>
</feature>
<organism evidence="2 3">
    <name type="scientific">Halarcobacter mediterraneus</name>
    <dbReference type="NCBI Taxonomy" id="2023153"/>
    <lineage>
        <taxon>Bacteria</taxon>
        <taxon>Pseudomonadati</taxon>
        <taxon>Campylobacterota</taxon>
        <taxon>Epsilonproteobacteria</taxon>
        <taxon>Campylobacterales</taxon>
        <taxon>Arcobacteraceae</taxon>
        <taxon>Halarcobacter</taxon>
    </lineage>
</organism>
<feature type="chain" id="PRO_5020816506" evidence="1">
    <location>
        <begin position="22"/>
        <end position="321"/>
    </location>
</feature>
<keyword evidence="3" id="KW-1185">Reference proteome</keyword>
<evidence type="ECO:0000256" key="1">
    <source>
        <dbReference type="SAM" id="SignalP"/>
    </source>
</evidence>
<dbReference type="EMBL" id="NXIE01000004">
    <property type="protein sequence ID" value="RXK12115.1"/>
    <property type="molecule type" value="Genomic_DNA"/>
</dbReference>
<evidence type="ECO:0000313" key="3">
    <source>
        <dbReference type="Proteomes" id="UP000289718"/>
    </source>
</evidence>
<dbReference type="RefSeq" id="WP_129061980.1">
    <property type="nucleotide sequence ID" value="NZ_NXIE01000004.1"/>
</dbReference>
<gene>
    <name evidence="2" type="ORF">CP965_10050</name>
</gene>